<accession>A0A8J2HCX4</accession>
<feature type="region of interest" description="Disordered" evidence="14">
    <location>
        <begin position="264"/>
        <end position="322"/>
    </location>
</feature>
<dbReference type="PROSITE" id="PS51083">
    <property type="entry name" value="ZF_HIT"/>
    <property type="match status" value="1"/>
</dbReference>
<dbReference type="GO" id="GO:0008270">
    <property type="term" value="F:zinc ion binding"/>
    <property type="evidence" value="ECO:0007669"/>
    <property type="project" value="UniProtKB-UniRule"/>
</dbReference>
<dbReference type="InterPro" id="IPR051639">
    <property type="entry name" value="BCD1"/>
</dbReference>
<dbReference type="GO" id="GO:0005634">
    <property type="term" value="C:nucleus"/>
    <property type="evidence" value="ECO:0007669"/>
    <property type="project" value="TreeGrafter"/>
</dbReference>
<evidence type="ECO:0000256" key="7">
    <source>
        <dbReference type="ARBA" id="ARBA00022843"/>
    </source>
</evidence>
<evidence type="ECO:0000256" key="14">
    <source>
        <dbReference type="SAM" id="MobiDB-lite"/>
    </source>
</evidence>
<comment type="function">
    <text evidence="8">Required for box C/D snoRNAs accumulation involved in snoRNA processing, snoRNA transport to the nucleolus and ribosome biogenesis.</text>
</comment>
<dbReference type="GO" id="GO:0048254">
    <property type="term" value="P:snoRNA localization"/>
    <property type="evidence" value="ECO:0007669"/>
    <property type="project" value="TreeGrafter"/>
</dbReference>
<name>A0A8J2HCX4_COTCN</name>
<keyword evidence="1" id="KW-1017">Isopeptide bond</keyword>
<keyword evidence="4" id="KW-0479">Metal-binding</keyword>
<proteinExistence type="inferred from homology"/>
<evidence type="ECO:0000259" key="15">
    <source>
        <dbReference type="PROSITE" id="PS51083"/>
    </source>
</evidence>
<evidence type="ECO:0000313" key="16">
    <source>
        <dbReference type="EMBL" id="CAG5095100.1"/>
    </source>
</evidence>
<dbReference type="Gene3D" id="3.30.60.190">
    <property type="match status" value="1"/>
</dbReference>
<feature type="compositionally biased region" description="Basic and acidic residues" evidence="14">
    <location>
        <begin position="289"/>
        <end position="312"/>
    </location>
</feature>
<dbReference type="PANTHER" id="PTHR13483">
    <property type="entry name" value="BOX C_D SNORNA PROTEIN 1-RELATED"/>
    <property type="match status" value="1"/>
</dbReference>
<evidence type="ECO:0000256" key="5">
    <source>
        <dbReference type="ARBA" id="ARBA00022771"/>
    </source>
</evidence>
<evidence type="ECO:0000256" key="4">
    <source>
        <dbReference type="ARBA" id="ARBA00022723"/>
    </source>
</evidence>
<evidence type="ECO:0000313" key="17">
    <source>
        <dbReference type="Proteomes" id="UP000786811"/>
    </source>
</evidence>
<evidence type="ECO:0000256" key="10">
    <source>
        <dbReference type="ARBA" id="ARBA00061949"/>
    </source>
</evidence>
<comment type="caution">
    <text evidence="16">The sequence shown here is derived from an EMBL/GenBank/DDBJ whole genome shotgun (WGS) entry which is preliminary data.</text>
</comment>
<feature type="compositionally biased region" description="Polar residues" evidence="14">
    <location>
        <begin position="313"/>
        <end position="322"/>
    </location>
</feature>
<comment type="similarity">
    <text evidence="9">Belongs to the BCD1 family.</text>
</comment>
<dbReference type="PANTHER" id="PTHR13483:SF3">
    <property type="entry name" value="BOX C_D SNORNA PROTEIN 1"/>
    <property type="match status" value="1"/>
</dbReference>
<comment type="subunit">
    <text evidence="10">Interacts with FBL, SNU13, NOP58, NUFIP1, RUVBL1, RUVBL2 and TAF9. Interacts (via HIT-type zinc finger) with the RUVBL1/RUVBL2 complex in the presence of ADP.</text>
</comment>
<reference evidence="16" key="1">
    <citation type="submission" date="2021-04" db="EMBL/GenBank/DDBJ databases">
        <authorList>
            <person name="Chebbi M.A.C M."/>
        </authorList>
    </citation>
    <scope>NUCLEOTIDE SEQUENCE</scope>
</reference>
<dbReference type="AlphaFoldDB" id="A0A8J2HCX4"/>
<keyword evidence="2" id="KW-0690">Ribosome biogenesis</keyword>
<protein>
    <recommendedName>
        <fullName evidence="11">Box C/D snoRNA protein 1</fullName>
    </recommendedName>
    <alternativeName>
        <fullName evidence="12">Zinc finger HIT domain-containing protein 6</fullName>
    </alternativeName>
</protein>
<dbReference type="GO" id="GO:0000463">
    <property type="term" value="P:maturation of LSU-rRNA from tricistronic rRNA transcript (SSU-rRNA, 5.8S rRNA, LSU-rRNA)"/>
    <property type="evidence" value="ECO:0007669"/>
    <property type="project" value="TreeGrafter"/>
</dbReference>
<evidence type="ECO:0000256" key="13">
    <source>
        <dbReference type="PROSITE-ProRule" id="PRU00453"/>
    </source>
</evidence>
<dbReference type="Pfam" id="PF04438">
    <property type="entry name" value="zf-HIT"/>
    <property type="match status" value="1"/>
</dbReference>
<dbReference type="GO" id="GO:0070761">
    <property type="term" value="C:pre-snoRNP complex"/>
    <property type="evidence" value="ECO:0007669"/>
    <property type="project" value="TreeGrafter"/>
</dbReference>
<dbReference type="CDD" id="cd23023">
    <property type="entry name" value="zf-HIT_BCD1"/>
    <property type="match status" value="1"/>
</dbReference>
<dbReference type="SUPFAM" id="SSF144232">
    <property type="entry name" value="HIT/MYND zinc finger-like"/>
    <property type="match status" value="1"/>
</dbReference>
<keyword evidence="17" id="KW-1185">Reference proteome</keyword>
<dbReference type="OrthoDB" id="272357at2759"/>
<dbReference type="InterPro" id="IPR007529">
    <property type="entry name" value="Znf_HIT"/>
</dbReference>
<evidence type="ECO:0000256" key="12">
    <source>
        <dbReference type="ARBA" id="ARBA00077531"/>
    </source>
</evidence>
<organism evidence="16 17">
    <name type="scientific">Cotesia congregata</name>
    <name type="common">Parasitoid wasp</name>
    <name type="synonym">Apanteles congregatus</name>
    <dbReference type="NCBI Taxonomy" id="51543"/>
    <lineage>
        <taxon>Eukaryota</taxon>
        <taxon>Metazoa</taxon>
        <taxon>Ecdysozoa</taxon>
        <taxon>Arthropoda</taxon>
        <taxon>Hexapoda</taxon>
        <taxon>Insecta</taxon>
        <taxon>Pterygota</taxon>
        <taxon>Neoptera</taxon>
        <taxon>Endopterygota</taxon>
        <taxon>Hymenoptera</taxon>
        <taxon>Apocrita</taxon>
        <taxon>Ichneumonoidea</taxon>
        <taxon>Braconidae</taxon>
        <taxon>Microgastrinae</taxon>
        <taxon>Cotesia</taxon>
    </lineage>
</organism>
<keyword evidence="7" id="KW-0832">Ubl conjugation</keyword>
<gene>
    <name evidence="16" type="ORF">HICCMSTLAB_LOCUS7540</name>
</gene>
<dbReference type="EMBL" id="CAJNRD030001121">
    <property type="protein sequence ID" value="CAG5095100.1"/>
    <property type="molecule type" value="Genomic_DNA"/>
</dbReference>
<keyword evidence="3" id="KW-0597">Phosphoprotein</keyword>
<evidence type="ECO:0000256" key="1">
    <source>
        <dbReference type="ARBA" id="ARBA00022499"/>
    </source>
</evidence>
<feature type="domain" description="HIT-type" evidence="15">
    <location>
        <begin position="10"/>
        <end position="44"/>
    </location>
</feature>
<dbReference type="Proteomes" id="UP000786811">
    <property type="component" value="Unassembled WGS sequence"/>
</dbReference>
<evidence type="ECO:0000256" key="6">
    <source>
        <dbReference type="ARBA" id="ARBA00022833"/>
    </source>
</evidence>
<keyword evidence="6" id="KW-0862">Zinc</keyword>
<evidence type="ECO:0000256" key="8">
    <source>
        <dbReference type="ARBA" id="ARBA00049598"/>
    </source>
</evidence>
<dbReference type="InterPro" id="IPR057721">
    <property type="entry name" value="BCD1_alpha/beta"/>
</dbReference>
<dbReference type="FunFam" id="3.30.60.190:FF:000001">
    <property type="entry name" value="box C/D snoRNA protein 1"/>
    <property type="match status" value="1"/>
</dbReference>
<dbReference type="Pfam" id="PF25790">
    <property type="entry name" value="BCD1"/>
    <property type="match status" value="1"/>
</dbReference>
<evidence type="ECO:0000256" key="2">
    <source>
        <dbReference type="ARBA" id="ARBA00022517"/>
    </source>
</evidence>
<evidence type="ECO:0000256" key="11">
    <source>
        <dbReference type="ARBA" id="ARBA00068630"/>
    </source>
</evidence>
<evidence type="ECO:0000256" key="3">
    <source>
        <dbReference type="ARBA" id="ARBA00022553"/>
    </source>
</evidence>
<sequence>METFTKLEKCEVCDKILAKYTCPKCEVRTCSLACCQIHKRDLECNGIRDKTKFIPLHKFTDLDLISDYRVLEELGRTVDQLQRDGSKSFKSSNNFSARECKLKQRASQSGVKLEFLPKNFSRHRENTSYFNWKSKELFWTIEWIFPQAENIKWISKKVLETTRLSELVENVLDPLNSSEKDDDEANKRILSDKLQFYRGAGLSGLEILLKAEKVEKSSSRFYKLDPTSSLQKNLSNKIIIEFPTLHIVFKDHVDMYEIVDSDDEDAKDSIDQPQSYGNKRKRHQQNNKNSDKRPVNYLFHHDSSDSEEETNKNNDGNFSLSSIPNYYDFVQT</sequence>
<keyword evidence="5 13" id="KW-0863">Zinc-finger</keyword>
<evidence type="ECO:0000256" key="9">
    <source>
        <dbReference type="ARBA" id="ARBA00049654"/>
    </source>
</evidence>
<dbReference type="GO" id="GO:0000492">
    <property type="term" value="P:box C/D snoRNP assembly"/>
    <property type="evidence" value="ECO:0007669"/>
    <property type="project" value="TreeGrafter"/>
</dbReference>